<dbReference type="OrthoDB" id="10009520at2759"/>
<name>W6XJH6_COCC2</name>
<organism evidence="2 3">
    <name type="scientific">Cochliobolus carbonum (strain 26-R-13)</name>
    <name type="common">Maize leaf spot fungus</name>
    <name type="synonym">Bipolaris zeicola</name>
    <dbReference type="NCBI Taxonomy" id="930089"/>
    <lineage>
        <taxon>Eukaryota</taxon>
        <taxon>Fungi</taxon>
        <taxon>Dikarya</taxon>
        <taxon>Ascomycota</taxon>
        <taxon>Pezizomycotina</taxon>
        <taxon>Dothideomycetes</taxon>
        <taxon>Pleosporomycetidae</taxon>
        <taxon>Pleosporales</taxon>
        <taxon>Pleosporineae</taxon>
        <taxon>Pleosporaceae</taxon>
        <taxon>Bipolaris</taxon>
    </lineage>
</organism>
<dbReference type="EMBL" id="KI964959">
    <property type="protein sequence ID" value="EUC27292.1"/>
    <property type="molecule type" value="Genomic_DNA"/>
</dbReference>
<dbReference type="AlphaFoldDB" id="W6XJH6"/>
<dbReference type="GeneID" id="19150554"/>
<dbReference type="KEGG" id="bze:COCCADRAFT_67521"/>
<evidence type="ECO:0000313" key="3">
    <source>
        <dbReference type="Proteomes" id="UP000053841"/>
    </source>
</evidence>
<feature type="region of interest" description="Disordered" evidence="1">
    <location>
        <begin position="93"/>
        <end position="118"/>
    </location>
</feature>
<accession>W6XJH6</accession>
<feature type="compositionally biased region" description="Basic and acidic residues" evidence="1">
    <location>
        <begin position="93"/>
        <end position="111"/>
    </location>
</feature>
<feature type="non-terminal residue" evidence="2">
    <location>
        <position position="118"/>
    </location>
</feature>
<gene>
    <name evidence="2" type="ORF">COCCADRAFT_67521</name>
</gene>
<protein>
    <submittedName>
        <fullName evidence="2">Uncharacterized protein</fullName>
    </submittedName>
</protein>
<dbReference type="Proteomes" id="UP000053841">
    <property type="component" value="Unassembled WGS sequence"/>
</dbReference>
<feature type="non-terminal residue" evidence="2">
    <location>
        <position position="1"/>
    </location>
</feature>
<dbReference type="HOGENOM" id="CLU_2078546_0_0_1"/>
<proteinExistence type="predicted"/>
<sequence length="118" mass="13293">TDELSCPSYLDDCITALTFQLEEITYHSETSNKGKYPADKVPDHNVACASYLSEIRDHLQLLEDTKLAYSIANAVYTDAELITQMAQQEAQAQDDRIYARQISTDHPHEYEAPPQAAK</sequence>
<evidence type="ECO:0000256" key="1">
    <source>
        <dbReference type="SAM" id="MobiDB-lite"/>
    </source>
</evidence>
<reference evidence="2 3" key="1">
    <citation type="journal article" date="2013" name="PLoS Genet.">
        <title>Comparative genome structure, secondary metabolite, and effector coding capacity across Cochliobolus pathogens.</title>
        <authorList>
            <person name="Condon B.J."/>
            <person name="Leng Y."/>
            <person name="Wu D."/>
            <person name="Bushley K.E."/>
            <person name="Ohm R.A."/>
            <person name="Otillar R."/>
            <person name="Martin J."/>
            <person name="Schackwitz W."/>
            <person name="Grimwood J."/>
            <person name="MohdZainudin N."/>
            <person name="Xue C."/>
            <person name="Wang R."/>
            <person name="Manning V.A."/>
            <person name="Dhillon B."/>
            <person name="Tu Z.J."/>
            <person name="Steffenson B.J."/>
            <person name="Salamov A."/>
            <person name="Sun H."/>
            <person name="Lowry S."/>
            <person name="LaButti K."/>
            <person name="Han J."/>
            <person name="Copeland A."/>
            <person name="Lindquist E."/>
            <person name="Barry K."/>
            <person name="Schmutz J."/>
            <person name="Baker S.E."/>
            <person name="Ciuffetti L.M."/>
            <person name="Grigoriev I.V."/>
            <person name="Zhong S."/>
            <person name="Turgeon B.G."/>
        </authorList>
    </citation>
    <scope>NUCLEOTIDE SEQUENCE [LARGE SCALE GENOMIC DNA]</scope>
    <source>
        <strain evidence="2 3">26-R-13</strain>
    </source>
</reference>
<keyword evidence="3" id="KW-1185">Reference proteome</keyword>
<evidence type="ECO:0000313" key="2">
    <source>
        <dbReference type="EMBL" id="EUC27292.1"/>
    </source>
</evidence>
<dbReference type="RefSeq" id="XP_007718396.1">
    <property type="nucleotide sequence ID" value="XM_007720206.1"/>
</dbReference>